<keyword evidence="8" id="KW-0732">Signal</keyword>
<feature type="compositionally biased region" description="Basic and acidic residues" evidence="7">
    <location>
        <begin position="32"/>
        <end position="53"/>
    </location>
</feature>
<feature type="region of interest" description="Disordered" evidence="7">
    <location>
        <begin position="27"/>
        <end position="53"/>
    </location>
</feature>
<keyword evidence="6" id="KW-0143">Chaperone</keyword>
<dbReference type="PROSITE" id="PS50076">
    <property type="entry name" value="DNAJ_2"/>
    <property type="match status" value="1"/>
</dbReference>
<dbReference type="Proteomes" id="UP000829720">
    <property type="component" value="Unassembled WGS sequence"/>
</dbReference>
<dbReference type="PANTHER" id="PTHR43908">
    <property type="entry name" value="AT29763P-RELATED"/>
    <property type="match status" value="1"/>
</dbReference>
<name>A0A8T3DQI3_9TELE</name>
<dbReference type="InterPro" id="IPR051100">
    <property type="entry name" value="DnaJ_subfamily_B/C"/>
</dbReference>
<feature type="domain" description="J" evidence="9">
    <location>
        <begin position="70"/>
        <end position="134"/>
    </location>
</feature>
<feature type="chain" id="PRO_5035806677" description="J domain-containing protein" evidence="8">
    <location>
        <begin position="24"/>
        <end position="356"/>
    </location>
</feature>
<dbReference type="PRINTS" id="PR00625">
    <property type="entry name" value="JDOMAIN"/>
</dbReference>
<dbReference type="GO" id="GO:0030544">
    <property type="term" value="F:Hsp70 protein binding"/>
    <property type="evidence" value="ECO:0007669"/>
    <property type="project" value="TreeGrafter"/>
</dbReference>
<evidence type="ECO:0000256" key="2">
    <source>
        <dbReference type="ARBA" id="ARBA00022692"/>
    </source>
</evidence>
<dbReference type="Pfam" id="PF09320">
    <property type="entry name" value="DUF1977"/>
    <property type="match status" value="1"/>
</dbReference>
<dbReference type="GO" id="GO:0071218">
    <property type="term" value="P:cellular response to misfolded protein"/>
    <property type="evidence" value="ECO:0007669"/>
    <property type="project" value="TreeGrafter"/>
</dbReference>
<dbReference type="InterPro" id="IPR018253">
    <property type="entry name" value="DnaJ_domain_CS"/>
</dbReference>
<dbReference type="PROSITE" id="PS00636">
    <property type="entry name" value="DNAJ_1"/>
    <property type="match status" value="1"/>
</dbReference>
<dbReference type="CDD" id="cd06257">
    <property type="entry name" value="DnaJ"/>
    <property type="match status" value="1"/>
</dbReference>
<evidence type="ECO:0000256" key="5">
    <source>
        <dbReference type="ARBA" id="ARBA00023136"/>
    </source>
</evidence>
<evidence type="ECO:0000256" key="7">
    <source>
        <dbReference type="SAM" id="MobiDB-lite"/>
    </source>
</evidence>
<feature type="region of interest" description="Disordered" evidence="7">
    <location>
        <begin position="200"/>
        <end position="219"/>
    </location>
</feature>
<feature type="signal peptide" evidence="8">
    <location>
        <begin position="1"/>
        <end position="23"/>
    </location>
</feature>
<organism evidence="10 11">
    <name type="scientific">Albula goreensis</name>
    <dbReference type="NCBI Taxonomy" id="1534307"/>
    <lineage>
        <taxon>Eukaryota</taxon>
        <taxon>Metazoa</taxon>
        <taxon>Chordata</taxon>
        <taxon>Craniata</taxon>
        <taxon>Vertebrata</taxon>
        <taxon>Euteleostomi</taxon>
        <taxon>Actinopterygii</taxon>
        <taxon>Neopterygii</taxon>
        <taxon>Teleostei</taxon>
        <taxon>Albuliformes</taxon>
        <taxon>Albulidae</taxon>
        <taxon>Albula</taxon>
    </lineage>
</organism>
<proteinExistence type="predicted"/>
<gene>
    <name evidence="10" type="ORF">AGOR_G00072890</name>
</gene>
<dbReference type="EMBL" id="JAERUA010000006">
    <property type="protein sequence ID" value="KAI1898490.1"/>
    <property type="molecule type" value="Genomic_DNA"/>
</dbReference>
<dbReference type="Pfam" id="PF00226">
    <property type="entry name" value="DnaJ"/>
    <property type="match status" value="1"/>
</dbReference>
<keyword evidence="5" id="KW-0472">Membrane</keyword>
<evidence type="ECO:0000256" key="8">
    <source>
        <dbReference type="SAM" id="SignalP"/>
    </source>
</evidence>
<evidence type="ECO:0000256" key="3">
    <source>
        <dbReference type="ARBA" id="ARBA00022824"/>
    </source>
</evidence>
<comment type="subcellular location">
    <subcellularLocation>
        <location evidence="1">Endoplasmic reticulum membrane</location>
        <topology evidence="1">Single-pass membrane protein</topology>
    </subcellularLocation>
</comment>
<dbReference type="FunFam" id="1.10.287.110:FF:000004">
    <property type="entry name" value="DnaJ (Hsp40) homolog, subfamily B, member 14"/>
    <property type="match status" value="1"/>
</dbReference>
<dbReference type="SUPFAM" id="SSF46565">
    <property type="entry name" value="Chaperone J-domain"/>
    <property type="match status" value="1"/>
</dbReference>
<evidence type="ECO:0000256" key="1">
    <source>
        <dbReference type="ARBA" id="ARBA00004389"/>
    </source>
</evidence>
<evidence type="ECO:0000256" key="6">
    <source>
        <dbReference type="ARBA" id="ARBA00023186"/>
    </source>
</evidence>
<evidence type="ECO:0000313" key="11">
    <source>
        <dbReference type="Proteomes" id="UP000829720"/>
    </source>
</evidence>
<keyword evidence="2" id="KW-0812">Transmembrane</keyword>
<dbReference type="AlphaFoldDB" id="A0A8T3DQI3"/>
<dbReference type="InterPro" id="IPR001623">
    <property type="entry name" value="DnaJ_domain"/>
</dbReference>
<evidence type="ECO:0000259" key="9">
    <source>
        <dbReference type="PROSITE" id="PS50076"/>
    </source>
</evidence>
<comment type="caution">
    <text evidence="10">The sequence shown here is derived from an EMBL/GenBank/DDBJ whole genome shotgun (WGS) entry which is preliminary data.</text>
</comment>
<dbReference type="InterPro" id="IPR036869">
    <property type="entry name" value="J_dom_sf"/>
</dbReference>
<sequence length="356" mass="40888">MNAVLFRFLLVLIDAILANGSAASEKASGQDLRGKHASEEQEEKKGGGKEVKGYTEEQRQAVLRIKRCKDFYEILGVAKDASEEDLKKSYRKLALRFHPDKNCAPGATEAFKAISKAYAILSNTEKRLQYDQCGKEMPAEQPSHPDGHTHPGYHRKFYRDFDADISPEELFNIFFGGRFPTGNVHMYSNRGATYSQYYQPRTRHTTDTRREEEAENNNQSQNTFTAFLQLLPVLVLIFTSVVTQLMHTTPPYSLFYKPSMGLVVSRETQHLGVPYYVDKVFHKEYKGAALQELEKSIESDYIDHLQNSCWKETQQKSDLAHLARLYRDDRLKQKVDSIKLDNCERLNRMVGRQKGN</sequence>
<dbReference type="OrthoDB" id="552049at2759"/>
<dbReference type="SMART" id="SM00271">
    <property type="entry name" value="DnaJ"/>
    <property type="match status" value="1"/>
</dbReference>
<reference evidence="10" key="1">
    <citation type="submission" date="2021-01" db="EMBL/GenBank/DDBJ databases">
        <authorList>
            <person name="Zahm M."/>
            <person name="Roques C."/>
            <person name="Cabau C."/>
            <person name="Klopp C."/>
            <person name="Donnadieu C."/>
            <person name="Jouanno E."/>
            <person name="Lampietro C."/>
            <person name="Louis A."/>
            <person name="Herpin A."/>
            <person name="Echchiki A."/>
            <person name="Berthelot C."/>
            <person name="Parey E."/>
            <person name="Roest-Crollius H."/>
            <person name="Braasch I."/>
            <person name="Postlethwait J."/>
            <person name="Bobe J."/>
            <person name="Montfort J."/>
            <person name="Bouchez O."/>
            <person name="Begum T."/>
            <person name="Mejri S."/>
            <person name="Adams A."/>
            <person name="Chen W.-J."/>
            <person name="Guiguen Y."/>
        </authorList>
    </citation>
    <scope>NUCLEOTIDE SEQUENCE</scope>
    <source>
        <tissue evidence="10">Blood</tissue>
    </source>
</reference>
<dbReference type="PANTHER" id="PTHR43908:SF2">
    <property type="entry name" value="DNAJ HOMOLOG SUBFAMILY C MEMBER 18"/>
    <property type="match status" value="1"/>
</dbReference>
<accession>A0A8T3DQI3</accession>
<evidence type="ECO:0000256" key="4">
    <source>
        <dbReference type="ARBA" id="ARBA00022989"/>
    </source>
</evidence>
<dbReference type="InterPro" id="IPR015399">
    <property type="entry name" value="DUF1977_DnaJ-like"/>
</dbReference>
<keyword evidence="11" id="KW-1185">Reference proteome</keyword>
<protein>
    <recommendedName>
        <fullName evidence="9">J domain-containing protein</fullName>
    </recommendedName>
</protein>
<evidence type="ECO:0000313" key="10">
    <source>
        <dbReference type="EMBL" id="KAI1898490.1"/>
    </source>
</evidence>
<keyword evidence="4" id="KW-1133">Transmembrane helix</keyword>
<dbReference type="Gene3D" id="1.10.287.110">
    <property type="entry name" value="DnaJ domain"/>
    <property type="match status" value="1"/>
</dbReference>
<keyword evidence="3" id="KW-0256">Endoplasmic reticulum</keyword>
<dbReference type="GO" id="GO:0005789">
    <property type="term" value="C:endoplasmic reticulum membrane"/>
    <property type="evidence" value="ECO:0007669"/>
    <property type="project" value="UniProtKB-SubCell"/>
</dbReference>